<evidence type="ECO:0000259" key="33">
    <source>
        <dbReference type="Pfam" id="PF03447"/>
    </source>
</evidence>
<dbReference type="PROSITE" id="PS01042">
    <property type="entry name" value="HOMOSER_DHGENASE"/>
    <property type="match status" value="1"/>
</dbReference>
<evidence type="ECO:0000256" key="10">
    <source>
        <dbReference type="ARBA" id="ARBA00022605"/>
    </source>
</evidence>
<dbReference type="EMBL" id="CAJHUC010000723">
    <property type="protein sequence ID" value="CAD7697871.1"/>
    <property type="molecule type" value="Genomic_DNA"/>
</dbReference>
<dbReference type="GO" id="GO:0004072">
    <property type="term" value="F:aspartate kinase activity"/>
    <property type="evidence" value="ECO:0007669"/>
    <property type="project" value="UniProtKB-EC"/>
</dbReference>
<evidence type="ECO:0000256" key="7">
    <source>
        <dbReference type="ARBA" id="ARBA00006753"/>
    </source>
</evidence>
<keyword evidence="35" id="KW-1185">Reference proteome</keyword>
<dbReference type="InterPro" id="IPR019811">
    <property type="entry name" value="HDH_CS"/>
</dbReference>
<comment type="catalytic activity">
    <reaction evidence="26">
        <text>L-homoserine + NADP(+) = L-aspartate 4-semialdehyde + NADPH + H(+)</text>
        <dbReference type="Rhea" id="RHEA:15761"/>
        <dbReference type="ChEBI" id="CHEBI:15378"/>
        <dbReference type="ChEBI" id="CHEBI:57476"/>
        <dbReference type="ChEBI" id="CHEBI:57783"/>
        <dbReference type="ChEBI" id="CHEBI:58349"/>
        <dbReference type="ChEBI" id="CHEBI:537519"/>
        <dbReference type="EC" id="1.1.1.3"/>
    </reaction>
    <physiologicalReaction direction="right-to-left" evidence="26">
        <dbReference type="Rhea" id="RHEA:15763"/>
    </physiologicalReaction>
</comment>
<dbReference type="PANTHER" id="PTHR43070">
    <property type="match status" value="1"/>
</dbReference>
<evidence type="ECO:0000256" key="8">
    <source>
        <dbReference type="ARBA" id="ARBA00007952"/>
    </source>
</evidence>
<keyword evidence="15" id="KW-0418">Kinase</keyword>
<evidence type="ECO:0000256" key="5">
    <source>
        <dbReference type="ARBA" id="ARBA00005062"/>
    </source>
</evidence>
<keyword evidence="12 27" id="KW-0791">Threonine biosynthesis</keyword>
<proteinExistence type="inferred from homology"/>
<dbReference type="InterPro" id="IPR036291">
    <property type="entry name" value="NAD(P)-bd_dom_sf"/>
</dbReference>
<evidence type="ECO:0000256" key="1">
    <source>
        <dbReference type="ARBA" id="ARBA00001920"/>
    </source>
</evidence>
<dbReference type="FunFam" id="3.40.50.720:FF:000083">
    <property type="entry name" value="Bifunctional aspartokinase/homoserine dehydrogenase"/>
    <property type="match status" value="1"/>
</dbReference>
<comment type="pathway">
    <text evidence="5 30">Amino-acid biosynthesis; L-methionine biosynthesis via de novo pathway; L-homoserine from L-aspartate: step 3/3.</text>
</comment>
<evidence type="ECO:0000256" key="4">
    <source>
        <dbReference type="ARBA" id="ARBA00005056"/>
    </source>
</evidence>
<evidence type="ECO:0000256" key="26">
    <source>
        <dbReference type="ARBA" id="ARBA00048841"/>
    </source>
</evidence>
<dbReference type="GO" id="GO:0009088">
    <property type="term" value="P:threonine biosynthetic process"/>
    <property type="evidence" value="ECO:0007669"/>
    <property type="project" value="UniProtKB-KW"/>
</dbReference>
<evidence type="ECO:0000256" key="27">
    <source>
        <dbReference type="PIRNR" id="PIRNR036497"/>
    </source>
</evidence>
<sequence>MAQDVVRIGIGLVGPGTVGGTLLRQIARQAPAVLSTNKADLRVLGITSSRRMVLSDSGINLHGWTEIFESKSVSADMESFLSHVAGCDGYHHVLVDCTASDAVPLHYKDWILKGGHVVAANKKLGAGALDVYKGVKESCDKCAATFLYEATVGAGMPIISTLKGMLDTGDQVQRIEGILSGTLSFILNTLSERPGTSFSEVVSQARKLGFTEPDPREDLSGADVVRKVVVLARDCGLDISAEDVPVESLVPKELQAVKSVEEFMEKLPQYDDLMRSRLESARAANEVLRCVGIVDIEKASCAVKVERYPSSHPFAGISGTDNIVQFTTSRYSPRRLVIQGPGAGPEVTAMGVFSDLLALAHSRGAPL</sequence>
<evidence type="ECO:0000256" key="12">
    <source>
        <dbReference type="ARBA" id="ARBA00022697"/>
    </source>
</evidence>
<dbReference type="Gene3D" id="3.40.50.720">
    <property type="entry name" value="NAD(P)-binding Rossmann-like Domain"/>
    <property type="match status" value="1"/>
</dbReference>
<keyword evidence="23" id="KW-0511">Multifunctional enzyme</keyword>
<comment type="pathway">
    <text evidence="6">Amino-acid biosynthesis; L-threonine biosynthesis; L-threonine from L-aspartate: step 1/5.</text>
</comment>
<evidence type="ECO:0000256" key="30">
    <source>
        <dbReference type="RuleBase" id="RU000579"/>
    </source>
</evidence>
<comment type="similarity">
    <text evidence="9">In the N-terminal section; belongs to the aspartokinase family.</text>
</comment>
<dbReference type="Gene3D" id="3.30.360.10">
    <property type="entry name" value="Dihydrodipicolinate Reductase, domain 2"/>
    <property type="match status" value="1"/>
</dbReference>
<keyword evidence="21" id="KW-0457">Lysine biosynthesis</keyword>
<comment type="cofactor">
    <cofactor evidence="1">
        <name>a metal cation</name>
        <dbReference type="ChEBI" id="CHEBI:25213"/>
    </cofactor>
</comment>
<organism evidence="34 35">
    <name type="scientific">Ostreobium quekettii</name>
    <dbReference type="NCBI Taxonomy" id="121088"/>
    <lineage>
        <taxon>Eukaryota</taxon>
        <taxon>Viridiplantae</taxon>
        <taxon>Chlorophyta</taxon>
        <taxon>core chlorophytes</taxon>
        <taxon>Ulvophyceae</taxon>
        <taxon>TCBD clade</taxon>
        <taxon>Bryopsidales</taxon>
        <taxon>Ostreobineae</taxon>
        <taxon>Ostreobiaceae</taxon>
        <taxon>Ostreobium</taxon>
    </lineage>
</organism>
<dbReference type="GO" id="GO:0050661">
    <property type="term" value="F:NADP binding"/>
    <property type="evidence" value="ECO:0007669"/>
    <property type="project" value="InterPro"/>
</dbReference>
<dbReference type="GO" id="GO:0046872">
    <property type="term" value="F:metal ion binding"/>
    <property type="evidence" value="ECO:0007669"/>
    <property type="project" value="UniProtKB-KW"/>
</dbReference>
<dbReference type="EC" id="1.1.1.3" evidence="27 30"/>
<dbReference type="AlphaFoldDB" id="A0A8S1ISU8"/>
<comment type="caution">
    <text evidence="34">The sequence shown here is derived from an EMBL/GenBank/DDBJ whole genome shotgun (WGS) entry which is preliminary data.</text>
</comment>
<evidence type="ECO:0000256" key="14">
    <source>
        <dbReference type="ARBA" id="ARBA00022741"/>
    </source>
</evidence>
<evidence type="ECO:0000256" key="29">
    <source>
        <dbReference type="PIRSR" id="PIRSR036497-2"/>
    </source>
</evidence>
<keyword evidence="14" id="KW-0547">Nucleotide-binding</keyword>
<dbReference type="OrthoDB" id="67851at2759"/>
<dbReference type="InterPro" id="IPR011147">
    <property type="entry name" value="Bifunc_Aspkin/hSer_DH"/>
</dbReference>
<evidence type="ECO:0000256" key="2">
    <source>
        <dbReference type="ARBA" id="ARBA00004766"/>
    </source>
</evidence>
<dbReference type="GO" id="GO:0009085">
    <property type="term" value="P:lysine biosynthetic process"/>
    <property type="evidence" value="ECO:0007669"/>
    <property type="project" value="UniProtKB-KW"/>
</dbReference>
<dbReference type="InterPro" id="IPR001342">
    <property type="entry name" value="HDH_cat"/>
</dbReference>
<evidence type="ECO:0000256" key="28">
    <source>
        <dbReference type="PIRSR" id="PIRSR036497-1"/>
    </source>
</evidence>
<keyword evidence="11" id="KW-0808">Transferase</keyword>
<name>A0A8S1ISU8_9CHLO</name>
<evidence type="ECO:0000256" key="19">
    <source>
        <dbReference type="ARBA" id="ARBA00023027"/>
    </source>
</evidence>
<dbReference type="Proteomes" id="UP000708148">
    <property type="component" value="Unassembled WGS sequence"/>
</dbReference>
<evidence type="ECO:0000256" key="17">
    <source>
        <dbReference type="ARBA" id="ARBA00022857"/>
    </source>
</evidence>
<feature type="binding site" evidence="29">
    <location>
        <position position="122"/>
    </location>
    <ligand>
        <name>NADPH</name>
        <dbReference type="ChEBI" id="CHEBI:57783"/>
    </ligand>
</feature>
<dbReference type="GO" id="GO:0004412">
    <property type="term" value="F:homoserine dehydrogenase activity"/>
    <property type="evidence" value="ECO:0007669"/>
    <property type="project" value="UniProtKB-EC"/>
</dbReference>
<keyword evidence="18 27" id="KW-0560">Oxidoreductase</keyword>
<feature type="domain" description="Aspartate/homoserine dehydrogenase NAD-binding" evidence="33">
    <location>
        <begin position="14"/>
        <end position="132"/>
    </location>
</feature>
<evidence type="ECO:0000256" key="13">
    <source>
        <dbReference type="ARBA" id="ARBA00022723"/>
    </source>
</evidence>
<evidence type="ECO:0000313" key="34">
    <source>
        <dbReference type="EMBL" id="CAD7697871.1"/>
    </source>
</evidence>
<dbReference type="InterPro" id="IPR005106">
    <property type="entry name" value="Asp/hSer_DH_NAD-bd"/>
</dbReference>
<keyword evidence="19" id="KW-0520">NAD</keyword>
<feature type="binding site" evidence="29">
    <location>
        <begin position="14"/>
        <end position="19"/>
    </location>
    <ligand>
        <name>NADP(+)</name>
        <dbReference type="ChEBI" id="CHEBI:58349"/>
    </ligand>
</feature>
<dbReference type="PIRSF" id="PIRSF036497">
    <property type="entry name" value="HDH_short"/>
    <property type="match status" value="1"/>
</dbReference>
<feature type="domain" description="Homoserine dehydrogenase catalytic" evidence="32">
    <location>
        <begin position="157"/>
        <end position="357"/>
    </location>
</feature>
<comment type="pathway">
    <text evidence="3">Amino-acid biosynthesis; L-methionine biosynthesis via de novo pathway; L-homoserine from L-aspartate: step 1/3.</text>
</comment>
<reference evidence="34" key="1">
    <citation type="submission" date="2020-12" db="EMBL/GenBank/DDBJ databases">
        <authorList>
            <person name="Iha C."/>
        </authorList>
    </citation>
    <scope>NUCLEOTIDE SEQUENCE</scope>
</reference>
<evidence type="ECO:0000256" key="11">
    <source>
        <dbReference type="ARBA" id="ARBA00022679"/>
    </source>
</evidence>
<dbReference type="Pfam" id="PF03447">
    <property type="entry name" value="NAD_binding_3"/>
    <property type="match status" value="1"/>
</dbReference>
<keyword evidence="22 27" id="KW-0486">Methionine biosynthesis</keyword>
<comment type="pathway">
    <text evidence="4 30">Amino-acid biosynthesis; L-threonine biosynthesis; L-threonine from L-aspartate: step 3/5.</text>
</comment>
<dbReference type="GO" id="GO:0009086">
    <property type="term" value="P:methionine biosynthetic process"/>
    <property type="evidence" value="ECO:0007669"/>
    <property type="project" value="UniProtKB-KW"/>
</dbReference>
<evidence type="ECO:0000256" key="3">
    <source>
        <dbReference type="ARBA" id="ARBA00004986"/>
    </source>
</evidence>
<evidence type="ECO:0000256" key="9">
    <source>
        <dbReference type="ARBA" id="ARBA00010046"/>
    </source>
</evidence>
<dbReference type="InterPro" id="IPR022697">
    <property type="entry name" value="HDH_short"/>
</dbReference>
<gene>
    <name evidence="34" type="ORF">OSTQU699_LOCUS3232</name>
</gene>
<evidence type="ECO:0000256" key="21">
    <source>
        <dbReference type="ARBA" id="ARBA00023154"/>
    </source>
</evidence>
<protein>
    <recommendedName>
        <fullName evidence="27 30">Homoserine dehydrogenase</fullName>
        <shortName evidence="27">HDH</shortName>
        <ecNumber evidence="27 30">1.1.1.3</ecNumber>
    </recommendedName>
</protein>
<dbReference type="GO" id="GO:0005524">
    <property type="term" value="F:ATP binding"/>
    <property type="evidence" value="ECO:0007669"/>
    <property type="project" value="UniProtKB-KW"/>
</dbReference>
<feature type="active site" description="Proton donor" evidence="28">
    <location>
        <position position="227"/>
    </location>
</feature>
<keyword evidence="13" id="KW-0479">Metal-binding</keyword>
<comment type="similarity">
    <text evidence="7 27 31">Belongs to the homoserine dehydrogenase family.</text>
</comment>
<feature type="binding site" evidence="29">
    <location>
        <position position="212"/>
    </location>
    <ligand>
        <name>L-homoserine</name>
        <dbReference type="ChEBI" id="CHEBI:57476"/>
    </ligand>
</feature>
<evidence type="ECO:0000256" key="24">
    <source>
        <dbReference type="ARBA" id="ARBA00044938"/>
    </source>
</evidence>
<keyword evidence="17 27" id="KW-0521">NADP</keyword>
<comment type="similarity">
    <text evidence="8">In the C-terminal section; belongs to the homoserine dehydrogenase family.</text>
</comment>
<dbReference type="FunFam" id="3.30.360.10:FF:000006">
    <property type="entry name" value="Bifunctional aspartokinase/homoserine dehydrogenase"/>
    <property type="match status" value="1"/>
</dbReference>
<evidence type="ECO:0000256" key="20">
    <source>
        <dbReference type="ARBA" id="ARBA00023053"/>
    </source>
</evidence>
<evidence type="ECO:0000256" key="15">
    <source>
        <dbReference type="ARBA" id="ARBA00022777"/>
    </source>
</evidence>
<comment type="pathway">
    <text evidence="2">Amino-acid biosynthesis; L-lysine biosynthesis via DAP pathway; (S)-tetrahydrodipicolinate from L-aspartate: step 1/4.</text>
</comment>
<comment type="catalytic activity">
    <reaction evidence="25">
        <text>L-aspartate + ATP = 4-phospho-L-aspartate + ADP</text>
        <dbReference type="Rhea" id="RHEA:23776"/>
        <dbReference type="ChEBI" id="CHEBI:29991"/>
        <dbReference type="ChEBI" id="CHEBI:30616"/>
        <dbReference type="ChEBI" id="CHEBI:57535"/>
        <dbReference type="ChEBI" id="CHEBI:456216"/>
        <dbReference type="EC" id="2.7.2.4"/>
    </reaction>
    <physiologicalReaction direction="left-to-right" evidence="25">
        <dbReference type="Rhea" id="RHEA:23777"/>
    </physiologicalReaction>
</comment>
<accession>A0A8S1ISU8</accession>
<keyword evidence="16" id="KW-0067">ATP-binding</keyword>
<dbReference type="GO" id="GO:0009090">
    <property type="term" value="P:homoserine biosynthetic process"/>
    <property type="evidence" value="ECO:0007669"/>
    <property type="project" value="TreeGrafter"/>
</dbReference>
<evidence type="ECO:0000259" key="32">
    <source>
        <dbReference type="Pfam" id="PF00742"/>
    </source>
</evidence>
<evidence type="ECO:0000256" key="31">
    <source>
        <dbReference type="RuleBase" id="RU004171"/>
    </source>
</evidence>
<dbReference type="Pfam" id="PF00742">
    <property type="entry name" value="Homoserine_dh"/>
    <property type="match status" value="1"/>
</dbReference>
<dbReference type="PANTHER" id="PTHR43070:SF5">
    <property type="entry name" value="HOMOSERINE DEHYDROGENASE"/>
    <property type="match status" value="1"/>
</dbReference>
<dbReference type="SUPFAM" id="SSF51735">
    <property type="entry name" value="NAD(P)-binding Rossmann-fold domains"/>
    <property type="match status" value="1"/>
</dbReference>
<feature type="binding site" evidence="29">
    <location>
        <position position="98"/>
    </location>
    <ligand>
        <name>NADPH</name>
        <dbReference type="ChEBI" id="CHEBI:57783"/>
    </ligand>
</feature>
<evidence type="ECO:0000256" key="23">
    <source>
        <dbReference type="ARBA" id="ARBA00023268"/>
    </source>
</evidence>
<dbReference type="SUPFAM" id="SSF55347">
    <property type="entry name" value="Glyceraldehyde-3-phosphate dehydrogenase-like, C-terminal domain"/>
    <property type="match status" value="1"/>
</dbReference>
<evidence type="ECO:0000256" key="25">
    <source>
        <dbReference type="ARBA" id="ARBA00048561"/>
    </source>
</evidence>
<keyword evidence="10 27" id="KW-0028">Amino-acid biosynthesis</keyword>
<comment type="function">
    <text evidence="24">Bifunctional aspartate kinase and homoserine dehydrogenase that catalyzes the first and the third steps toward the synthesis of lysine, methionine and threonine from aspartate.</text>
</comment>
<evidence type="ECO:0000256" key="6">
    <source>
        <dbReference type="ARBA" id="ARBA00005139"/>
    </source>
</evidence>
<evidence type="ECO:0000313" key="35">
    <source>
        <dbReference type="Proteomes" id="UP000708148"/>
    </source>
</evidence>
<evidence type="ECO:0000256" key="18">
    <source>
        <dbReference type="ARBA" id="ARBA00023002"/>
    </source>
</evidence>
<evidence type="ECO:0000256" key="16">
    <source>
        <dbReference type="ARBA" id="ARBA00022840"/>
    </source>
</evidence>
<evidence type="ECO:0000256" key="22">
    <source>
        <dbReference type="ARBA" id="ARBA00023167"/>
    </source>
</evidence>
<keyword evidence="20" id="KW-0915">Sodium</keyword>